<dbReference type="EMBL" id="AANC01000001">
    <property type="protein sequence ID" value="EAQ50868.1"/>
    <property type="molecule type" value="Genomic_DNA"/>
</dbReference>
<dbReference type="STRING" id="398720.MED217_15035"/>
<dbReference type="OrthoDB" id="1467880at2"/>
<protein>
    <submittedName>
        <fullName evidence="1">Uncharacterized protein</fullName>
    </submittedName>
</protein>
<keyword evidence="2" id="KW-1185">Reference proteome</keyword>
<accession>A3XG82</accession>
<name>A3XG82_LEEBM</name>
<gene>
    <name evidence="1" type="ORF">MED217_15035</name>
</gene>
<reference evidence="1 2" key="1">
    <citation type="journal article" date="2007" name="Nature">
        <title>Light stimulates growth of proteorhodopsin-containing marine Flavobacteria.</title>
        <authorList>
            <person name="Gomez-Consarnau L."/>
            <person name="Gonzalez J.M."/>
            <person name="Coll-Llado M."/>
            <person name="Gourdon P."/>
            <person name="Pascher T."/>
            <person name="Neutze R."/>
            <person name="Pedros-Alio C."/>
            <person name="Pinhassi J."/>
        </authorList>
    </citation>
    <scope>NUCLEOTIDE SEQUENCE [LARGE SCALE GENOMIC DNA]</scope>
    <source>
        <strain evidence="1 2">MED217</strain>
    </source>
</reference>
<dbReference type="AlphaFoldDB" id="A3XG82"/>
<dbReference type="HOGENOM" id="CLU_3100300_0_0_10"/>
<evidence type="ECO:0000313" key="2">
    <source>
        <dbReference type="Proteomes" id="UP000001601"/>
    </source>
</evidence>
<comment type="caution">
    <text evidence="1">The sequence shown here is derived from an EMBL/GenBank/DDBJ whole genome shotgun (WGS) entry which is preliminary data.</text>
</comment>
<dbReference type="Proteomes" id="UP000001601">
    <property type="component" value="Unassembled WGS sequence"/>
</dbReference>
<sequence length="51" mass="5814">MDLDLIQDALESSLSLLNDEFESIELDELKKEYLLTIQKIETALTSLKENG</sequence>
<dbReference type="RefSeq" id="WP_009781358.1">
    <property type="nucleotide sequence ID" value="NZ_CH672395.1"/>
</dbReference>
<evidence type="ECO:0000313" key="1">
    <source>
        <dbReference type="EMBL" id="EAQ50868.1"/>
    </source>
</evidence>
<proteinExistence type="predicted"/>
<organism evidence="1 2">
    <name type="scientific">Leeuwenhoekiella blandensis (strain CECT 7118 / CCUG 51940 / KCTC 22103 / MED217)</name>
    <name type="common">Flavobacterium sp. (strain MED217)</name>
    <dbReference type="NCBI Taxonomy" id="398720"/>
    <lineage>
        <taxon>Bacteria</taxon>
        <taxon>Pseudomonadati</taxon>
        <taxon>Bacteroidota</taxon>
        <taxon>Flavobacteriia</taxon>
        <taxon>Flavobacteriales</taxon>
        <taxon>Flavobacteriaceae</taxon>
        <taxon>Leeuwenhoekiella</taxon>
    </lineage>
</organism>